<dbReference type="SUPFAM" id="SSF55073">
    <property type="entry name" value="Nucleotide cyclase"/>
    <property type="match status" value="1"/>
</dbReference>
<dbReference type="PROSITE" id="PS50113">
    <property type="entry name" value="PAC"/>
    <property type="match status" value="1"/>
</dbReference>
<dbReference type="CDD" id="cd00130">
    <property type="entry name" value="PAS"/>
    <property type="match status" value="2"/>
</dbReference>
<dbReference type="InterPro" id="IPR000160">
    <property type="entry name" value="GGDEF_dom"/>
</dbReference>
<evidence type="ECO:0000259" key="2">
    <source>
        <dbReference type="PROSITE" id="PS50113"/>
    </source>
</evidence>
<dbReference type="InterPro" id="IPR035965">
    <property type="entry name" value="PAS-like_dom_sf"/>
</dbReference>
<dbReference type="Gene3D" id="3.30.450.20">
    <property type="entry name" value="PAS domain"/>
    <property type="match status" value="2"/>
</dbReference>
<gene>
    <name evidence="4" type="ORF">GH807_09750</name>
</gene>
<protein>
    <submittedName>
        <fullName evidence="4">Diguanylate cyclase</fullName>
    </submittedName>
</protein>
<evidence type="ECO:0000313" key="4">
    <source>
        <dbReference type="EMBL" id="MBC3797332.1"/>
    </source>
</evidence>
<dbReference type="PANTHER" id="PTHR45138:SF9">
    <property type="entry name" value="DIGUANYLATE CYCLASE DGCM-RELATED"/>
    <property type="match status" value="1"/>
</dbReference>
<dbReference type="EMBL" id="WJBB01000010">
    <property type="protein sequence ID" value="MBC3797332.1"/>
    <property type="molecule type" value="Genomic_DNA"/>
</dbReference>
<evidence type="ECO:0000259" key="3">
    <source>
        <dbReference type="PROSITE" id="PS50887"/>
    </source>
</evidence>
<dbReference type="SMART" id="SM00091">
    <property type="entry name" value="PAS"/>
    <property type="match status" value="2"/>
</dbReference>
<dbReference type="InterPro" id="IPR000700">
    <property type="entry name" value="PAS-assoc_C"/>
</dbReference>
<sequence length="541" mass="62496">MLNEEAKALMNYFKALLNDEKTESELSEKFTEDDDFVELNDLIRKIRQVSKALRDGDLSYDVHGSGFVLEAMETFKNSFKSFTLNAAEVVPQNFPTSEKPSFKFSDIFNRMTKQFCFSVSKLKESNKNFEMIFHNIPDATVLISMEEWTVMAANQTFLELTNYTEQEVLHKHLASFNLGITPEQLTTSHEDLKKNGFYKNMEVTFRNNKNECYFGSISSKIIKIKGKDCILSVITDVTDIKKLEIKFRESEERHRLLADHADDIISTVNLMGDFTYISPSVERITGYTVDEVMYHYLEINYFTPAILKTMQHILKLINRLVKNGEYFEPVRFEQLQIRKDGSAFWSDTILSGIYDDENQFKELLGVTRDNTENVKLRDEIKKLSETDKLTQLYNRLKLDDALKKESKNAKKTGGSFALIMLDIDHFKWVNDDFGHQAGDMMLIELATIFKDCIRSRDIVGRWGGEEFLFILPETDANGAIMLAEKIRNCIHEKRFSLPKRITVSLGVTVYRGDNIIETIVSRADEAMYVAKNNGRNQVQFL</sequence>
<dbReference type="NCBIfam" id="TIGR00254">
    <property type="entry name" value="GGDEF"/>
    <property type="match status" value="1"/>
</dbReference>
<feature type="domain" description="PAS" evidence="1">
    <location>
        <begin position="125"/>
        <end position="173"/>
    </location>
</feature>
<dbReference type="PANTHER" id="PTHR45138">
    <property type="entry name" value="REGULATORY COMPONENTS OF SENSORY TRANSDUCTION SYSTEM"/>
    <property type="match status" value="1"/>
</dbReference>
<proteinExistence type="predicted"/>
<dbReference type="PROSITE" id="PS50887">
    <property type="entry name" value="GGDEF"/>
    <property type="match status" value="1"/>
</dbReference>
<dbReference type="PROSITE" id="PS50112">
    <property type="entry name" value="PAS"/>
    <property type="match status" value="2"/>
</dbReference>
<dbReference type="InterPro" id="IPR050469">
    <property type="entry name" value="Diguanylate_Cyclase"/>
</dbReference>
<dbReference type="SMART" id="SM00267">
    <property type="entry name" value="GGDEF"/>
    <property type="match status" value="1"/>
</dbReference>
<dbReference type="InterPro" id="IPR029787">
    <property type="entry name" value="Nucleotide_cyclase"/>
</dbReference>
<dbReference type="Proteomes" id="UP000653358">
    <property type="component" value="Unassembled WGS sequence"/>
</dbReference>
<dbReference type="InterPro" id="IPR043128">
    <property type="entry name" value="Rev_trsase/Diguanyl_cyclase"/>
</dbReference>
<dbReference type="RefSeq" id="WP_148605104.1">
    <property type="nucleotide sequence ID" value="NZ_RXYB01000018.1"/>
</dbReference>
<organism evidence="4 5">
    <name type="scientific">Acetobacterium tundrae</name>
    <dbReference type="NCBI Taxonomy" id="132932"/>
    <lineage>
        <taxon>Bacteria</taxon>
        <taxon>Bacillati</taxon>
        <taxon>Bacillota</taxon>
        <taxon>Clostridia</taxon>
        <taxon>Eubacteriales</taxon>
        <taxon>Eubacteriaceae</taxon>
        <taxon>Acetobacterium</taxon>
    </lineage>
</organism>
<dbReference type="InterPro" id="IPR000014">
    <property type="entry name" value="PAS"/>
</dbReference>
<accession>A0ABR6WLM1</accession>
<keyword evidence="5" id="KW-1185">Reference proteome</keyword>
<dbReference type="CDD" id="cd01949">
    <property type="entry name" value="GGDEF"/>
    <property type="match status" value="1"/>
</dbReference>
<feature type="domain" description="PAS" evidence="1">
    <location>
        <begin position="250"/>
        <end position="324"/>
    </location>
</feature>
<feature type="domain" description="GGDEF" evidence="3">
    <location>
        <begin position="414"/>
        <end position="541"/>
    </location>
</feature>
<evidence type="ECO:0000313" key="5">
    <source>
        <dbReference type="Proteomes" id="UP000653358"/>
    </source>
</evidence>
<dbReference type="Gene3D" id="3.30.70.270">
    <property type="match status" value="1"/>
</dbReference>
<comment type="caution">
    <text evidence="4">The sequence shown here is derived from an EMBL/GenBank/DDBJ whole genome shotgun (WGS) entry which is preliminary data.</text>
</comment>
<dbReference type="Pfam" id="PF13426">
    <property type="entry name" value="PAS_9"/>
    <property type="match status" value="2"/>
</dbReference>
<name>A0ABR6WLM1_9FIRM</name>
<evidence type="ECO:0000259" key="1">
    <source>
        <dbReference type="PROSITE" id="PS50112"/>
    </source>
</evidence>
<dbReference type="Pfam" id="PF00990">
    <property type="entry name" value="GGDEF"/>
    <property type="match status" value="1"/>
</dbReference>
<reference evidence="4 5" key="1">
    <citation type="journal article" date="2020" name="mSystems">
        <title>Defining Genomic and Predicted Metabolic Features of the Acetobacterium Genus.</title>
        <authorList>
            <person name="Ross D.E."/>
            <person name="Marshall C.W."/>
            <person name="Gulliver D."/>
            <person name="May H.D."/>
            <person name="Norman R.S."/>
        </authorList>
    </citation>
    <scope>NUCLEOTIDE SEQUENCE [LARGE SCALE GENOMIC DNA]</scope>
    <source>
        <strain evidence="4 5">DSM 9173</strain>
    </source>
</reference>
<feature type="domain" description="PAC" evidence="2">
    <location>
        <begin position="330"/>
        <end position="382"/>
    </location>
</feature>
<dbReference type="NCBIfam" id="TIGR00229">
    <property type="entry name" value="sensory_box"/>
    <property type="match status" value="2"/>
</dbReference>
<dbReference type="SUPFAM" id="SSF55785">
    <property type="entry name" value="PYP-like sensor domain (PAS domain)"/>
    <property type="match status" value="2"/>
</dbReference>